<keyword evidence="1" id="KW-0175">Coiled coil</keyword>
<evidence type="ECO:0000313" key="4">
    <source>
        <dbReference type="RefSeq" id="XP_017784242.1"/>
    </source>
</evidence>
<gene>
    <name evidence="3 4" type="primary">LOC108567938</name>
</gene>
<protein>
    <submittedName>
        <fullName evidence="3 4">Uncharacterized protein LOC108567938</fullName>
    </submittedName>
</protein>
<sequence>MDFDDLELDFDPIAGFYKTKLDTWRSTKDDLEATKEKLKELVLKLKSGNYVQSEEGNVNISNAWKRICNGKCVFGLDVKNLSEGALTDITVVLHWTPEIRRNYSSSVYAGSKVTNEIERSALLIVSVDEPKFARYSRYDCRGILVFKRKGVDGQINLPGFAIDVKDYTSRIDVKTVDLANGDVNALLASLSTLSEITVHADLADDNLESKLIVDSMLRLIEFGADKYFLADDIGDTVNGSIIRYRRSGDGYDITIFFRDTGNLEHLLHHLHSTITPSINILPLRPDSDARTGDSLSKKIIGTEAITRKFGECLREQINIASTFQRNFVDASCHDPNADVTDIYRKARTKLIERELATDLLYERLESPK</sequence>
<evidence type="ECO:0000256" key="1">
    <source>
        <dbReference type="SAM" id="Coils"/>
    </source>
</evidence>
<keyword evidence="2" id="KW-1185">Reference proteome</keyword>
<dbReference type="Proteomes" id="UP000695000">
    <property type="component" value="Unplaced"/>
</dbReference>
<organism evidence="2 4">
    <name type="scientific">Nicrophorus vespilloides</name>
    <name type="common">Boreal carrion beetle</name>
    <dbReference type="NCBI Taxonomy" id="110193"/>
    <lineage>
        <taxon>Eukaryota</taxon>
        <taxon>Metazoa</taxon>
        <taxon>Ecdysozoa</taxon>
        <taxon>Arthropoda</taxon>
        <taxon>Hexapoda</taxon>
        <taxon>Insecta</taxon>
        <taxon>Pterygota</taxon>
        <taxon>Neoptera</taxon>
        <taxon>Endopterygota</taxon>
        <taxon>Coleoptera</taxon>
        <taxon>Polyphaga</taxon>
        <taxon>Staphyliniformia</taxon>
        <taxon>Silphidae</taxon>
        <taxon>Nicrophorinae</taxon>
        <taxon>Nicrophorus</taxon>
    </lineage>
</organism>
<evidence type="ECO:0000313" key="2">
    <source>
        <dbReference type="Proteomes" id="UP000695000"/>
    </source>
</evidence>
<dbReference type="RefSeq" id="XP_017784241.1">
    <property type="nucleotide sequence ID" value="XM_017928752.1"/>
</dbReference>
<dbReference type="RefSeq" id="XP_017784242.1">
    <property type="nucleotide sequence ID" value="XM_017928753.1"/>
</dbReference>
<proteinExistence type="predicted"/>
<accession>A0ABM1NBP2</accession>
<evidence type="ECO:0000313" key="3">
    <source>
        <dbReference type="RefSeq" id="XP_017784241.1"/>
    </source>
</evidence>
<dbReference type="GeneID" id="108567938"/>
<feature type="coiled-coil region" evidence="1">
    <location>
        <begin position="21"/>
        <end position="48"/>
    </location>
</feature>
<reference evidence="3 4" key="1">
    <citation type="submission" date="2025-05" db="UniProtKB">
        <authorList>
            <consortium name="RefSeq"/>
        </authorList>
    </citation>
    <scope>IDENTIFICATION</scope>
    <source>
        <tissue evidence="3 4">Whole Larva</tissue>
    </source>
</reference>
<name>A0ABM1NBP2_NICVS</name>